<evidence type="ECO:0000313" key="3">
    <source>
        <dbReference type="EnsemblPlants" id="Pp3c3_36210V3.1"/>
    </source>
</evidence>
<dbReference type="Gramene" id="Pp3c3_36210V3.1">
    <property type="protein sequence ID" value="Pp3c3_36210V3.1"/>
    <property type="gene ID" value="Pp3c3_36210"/>
</dbReference>
<feature type="region of interest" description="Disordered" evidence="1">
    <location>
        <begin position="1"/>
        <end position="71"/>
    </location>
</feature>
<dbReference type="RefSeq" id="XP_024370774.1">
    <property type="nucleotide sequence ID" value="XM_024515006.2"/>
</dbReference>
<gene>
    <name evidence="3" type="primary">LOC112280061</name>
    <name evidence="2" type="ORF">PHYPA_005451</name>
</gene>
<reference evidence="2 4" key="2">
    <citation type="journal article" date="2018" name="Plant J.">
        <title>The Physcomitrella patens chromosome-scale assembly reveals moss genome structure and evolution.</title>
        <authorList>
            <person name="Lang D."/>
            <person name="Ullrich K.K."/>
            <person name="Murat F."/>
            <person name="Fuchs J."/>
            <person name="Jenkins J."/>
            <person name="Haas F.B."/>
            <person name="Piednoel M."/>
            <person name="Gundlach H."/>
            <person name="Van Bel M."/>
            <person name="Meyberg R."/>
            <person name="Vives C."/>
            <person name="Morata J."/>
            <person name="Symeonidi A."/>
            <person name="Hiss M."/>
            <person name="Muchero W."/>
            <person name="Kamisugi Y."/>
            <person name="Saleh O."/>
            <person name="Blanc G."/>
            <person name="Decker E.L."/>
            <person name="van Gessel N."/>
            <person name="Grimwood J."/>
            <person name="Hayes R.D."/>
            <person name="Graham S.W."/>
            <person name="Gunter L.E."/>
            <person name="McDaniel S.F."/>
            <person name="Hoernstein S.N.W."/>
            <person name="Larsson A."/>
            <person name="Li F.W."/>
            <person name="Perroud P.F."/>
            <person name="Phillips J."/>
            <person name="Ranjan P."/>
            <person name="Rokshar D.S."/>
            <person name="Rothfels C.J."/>
            <person name="Schneider L."/>
            <person name="Shu S."/>
            <person name="Stevenson D.W."/>
            <person name="Thummler F."/>
            <person name="Tillich M."/>
            <person name="Villarreal Aguilar J.C."/>
            <person name="Widiez T."/>
            <person name="Wong G.K."/>
            <person name="Wymore A."/>
            <person name="Zhang Y."/>
            <person name="Zimmer A.D."/>
            <person name="Quatrano R.S."/>
            <person name="Mayer K.F.X."/>
            <person name="Goodstein D."/>
            <person name="Casacuberta J.M."/>
            <person name="Vandepoele K."/>
            <person name="Reski R."/>
            <person name="Cuming A.C."/>
            <person name="Tuskan G.A."/>
            <person name="Maumus F."/>
            <person name="Salse J."/>
            <person name="Schmutz J."/>
            <person name="Rensing S.A."/>
        </authorList>
    </citation>
    <scope>NUCLEOTIDE SEQUENCE [LARGE SCALE GENOMIC DNA]</scope>
    <source>
        <strain evidence="3 4">cv. Gransden 2004</strain>
    </source>
</reference>
<dbReference type="EnsemblPlants" id="Pp3c3_36210V3.1">
    <property type="protein sequence ID" value="Pp3c3_36210V3.1"/>
    <property type="gene ID" value="Pp3c3_36210"/>
</dbReference>
<dbReference type="PANTHER" id="PTHR33828:SF2">
    <property type="entry name" value="NUCLEOLIN"/>
    <property type="match status" value="1"/>
</dbReference>
<dbReference type="PaxDb" id="3218-PP1S96_31V6.1"/>
<dbReference type="Proteomes" id="UP000006727">
    <property type="component" value="Chromosome 3"/>
</dbReference>
<accession>A9SMT4</accession>
<dbReference type="EMBL" id="ABEU02000003">
    <property type="protein sequence ID" value="PNR58456.1"/>
    <property type="molecule type" value="Genomic_DNA"/>
</dbReference>
<name>A9SMT4_PHYPA</name>
<feature type="compositionally biased region" description="Basic and acidic residues" evidence="1">
    <location>
        <begin position="247"/>
        <end position="265"/>
    </location>
</feature>
<protein>
    <submittedName>
        <fullName evidence="2 3">Uncharacterized protein</fullName>
    </submittedName>
</protein>
<feature type="compositionally biased region" description="Polar residues" evidence="1">
    <location>
        <begin position="389"/>
        <end position="398"/>
    </location>
</feature>
<feature type="compositionally biased region" description="Basic and acidic residues" evidence="1">
    <location>
        <begin position="58"/>
        <end position="71"/>
    </location>
</feature>
<feature type="compositionally biased region" description="Basic and acidic residues" evidence="1">
    <location>
        <begin position="15"/>
        <end position="28"/>
    </location>
</feature>
<dbReference type="OrthoDB" id="361835at2759"/>
<proteinExistence type="predicted"/>
<feature type="region of interest" description="Disordered" evidence="1">
    <location>
        <begin position="181"/>
        <end position="271"/>
    </location>
</feature>
<feature type="region of interest" description="Disordered" evidence="1">
    <location>
        <begin position="369"/>
        <end position="398"/>
    </location>
</feature>
<dbReference type="Gramene" id="Pp3c3_36210V3.3">
    <property type="protein sequence ID" value="Pp3c3_36210V3.3"/>
    <property type="gene ID" value="Pp3c3_36210"/>
</dbReference>
<dbReference type="EnsemblPlants" id="Pp3c3_36210V3.2">
    <property type="protein sequence ID" value="Pp3c3_36210V3.2"/>
    <property type="gene ID" value="Pp3c3_36210"/>
</dbReference>
<dbReference type="GeneID" id="112280061"/>
<reference evidence="3" key="3">
    <citation type="submission" date="2020-12" db="UniProtKB">
        <authorList>
            <consortium name="EnsemblPlants"/>
        </authorList>
    </citation>
    <scope>IDENTIFICATION</scope>
</reference>
<dbReference type="PANTHER" id="PTHR33828">
    <property type="entry name" value="OS05G0596200 PROTEIN"/>
    <property type="match status" value="1"/>
</dbReference>
<feature type="compositionally biased region" description="Basic and acidic residues" evidence="1">
    <location>
        <begin position="222"/>
        <end position="238"/>
    </location>
</feature>
<evidence type="ECO:0000313" key="2">
    <source>
        <dbReference type="EMBL" id="PNR58456.1"/>
    </source>
</evidence>
<dbReference type="EnsemblPlants" id="Pp3c3_36210V3.3">
    <property type="protein sequence ID" value="Pp3c3_36210V3.3"/>
    <property type="gene ID" value="Pp3c3_36210"/>
</dbReference>
<reference evidence="2 4" key="1">
    <citation type="journal article" date="2008" name="Science">
        <title>The Physcomitrella genome reveals evolutionary insights into the conquest of land by plants.</title>
        <authorList>
            <person name="Rensing S."/>
            <person name="Lang D."/>
            <person name="Zimmer A."/>
            <person name="Terry A."/>
            <person name="Salamov A."/>
            <person name="Shapiro H."/>
            <person name="Nishiyama T."/>
            <person name="Perroud P.-F."/>
            <person name="Lindquist E."/>
            <person name="Kamisugi Y."/>
            <person name="Tanahashi T."/>
            <person name="Sakakibara K."/>
            <person name="Fujita T."/>
            <person name="Oishi K."/>
            <person name="Shin-I T."/>
            <person name="Kuroki Y."/>
            <person name="Toyoda A."/>
            <person name="Suzuki Y."/>
            <person name="Hashimoto A."/>
            <person name="Yamaguchi K."/>
            <person name="Sugano A."/>
            <person name="Kohara Y."/>
            <person name="Fujiyama A."/>
            <person name="Anterola A."/>
            <person name="Aoki S."/>
            <person name="Ashton N."/>
            <person name="Barbazuk W.B."/>
            <person name="Barker E."/>
            <person name="Bennetzen J."/>
            <person name="Bezanilla M."/>
            <person name="Blankenship R."/>
            <person name="Cho S.H."/>
            <person name="Dutcher S."/>
            <person name="Estelle M."/>
            <person name="Fawcett J.A."/>
            <person name="Gundlach H."/>
            <person name="Hanada K."/>
            <person name="Heyl A."/>
            <person name="Hicks K.A."/>
            <person name="Hugh J."/>
            <person name="Lohr M."/>
            <person name="Mayer K."/>
            <person name="Melkozernov A."/>
            <person name="Murata T."/>
            <person name="Nelson D."/>
            <person name="Pils B."/>
            <person name="Prigge M."/>
            <person name="Reiss B."/>
            <person name="Renner T."/>
            <person name="Rombauts S."/>
            <person name="Rushton P."/>
            <person name="Sanderfoot A."/>
            <person name="Schween G."/>
            <person name="Shiu S.-H."/>
            <person name="Stueber K."/>
            <person name="Theodoulou F.L."/>
            <person name="Tu H."/>
            <person name="Van de Peer Y."/>
            <person name="Verrier P.J."/>
            <person name="Waters E."/>
            <person name="Wood A."/>
            <person name="Yang L."/>
            <person name="Cove D."/>
            <person name="Cuming A."/>
            <person name="Hasebe M."/>
            <person name="Lucas S."/>
            <person name="Mishler D.B."/>
            <person name="Reski R."/>
            <person name="Grigoriev I."/>
            <person name="Quatrano R.S."/>
            <person name="Boore J.L."/>
        </authorList>
    </citation>
    <scope>NUCLEOTIDE SEQUENCE [LARGE SCALE GENOMIC DNA]</scope>
    <source>
        <strain evidence="3 4">cv. Gransden 2004</strain>
    </source>
</reference>
<feature type="compositionally biased region" description="Basic and acidic residues" evidence="1">
    <location>
        <begin position="191"/>
        <end position="203"/>
    </location>
</feature>
<evidence type="ECO:0000313" key="4">
    <source>
        <dbReference type="Proteomes" id="UP000006727"/>
    </source>
</evidence>
<evidence type="ECO:0000256" key="1">
    <source>
        <dbReference type="SAM" id="MobiDB-lite"/>
    </source>
</evidence>
<sequence length="418" mass="46290">MEYNPRKPGLGINQDSKDPPRGIKEGSKSGRVAATPLGTPSKDHVHRSGNALKRSHDHVKSTGKEPPRVSKDYVKLKELDTTPQLKAKVNVDRNSSSENLGRTQIVSEKVRPKLKDAMERDILNQSLRRTIGGEKPKVVHKVKDEKEMEILKGSLKRTHDMKLQQKVKDIREGDVLNESHRRTLVLGSDVSKGRHEKPREPLKSRSVVRPGDGTRMSTDAGIGKEMKKDSSSAEDSLKGKSVARPTVMEDVKKNKLPSDGKRPAEGGKGVKVRSATKIIEPIRSVSKVATSTVKLITTSAIKVNQEKQKKKSFSLPGQRFEPPEERDALTLFYGSLHRQIPTSDMANIWLMEHGLLESDEAQKVLTQKVKSKGGVTHKASPYHAPTPSKFANGSAGRTSKFQNESFLDIKPVSKKLKL</sequence>
<dbReference type="AlphaFoldDB" id="A9SMT4"/>
<keyword evidence="4" id="KW-1185">Reference proteome</keyword>
<dbReference type="HOGENOM" id="CLU_931870_0_0_1"/>
<dbReference type="Gramene" id="Pp3c3_36210V3.2">
    <property type="protein sequence ID" value="Pp3c3_36210V3.2"/>
    <property type="gene ID" value="Pp3c3_36210"/>
</dbReference>
<organism evidence="2">
    <name type="scientific">Physcomitrium patens</name>
    <name type="common">Spreading-leaved earth moss</name>
    <name type="synonym">Physcomitrella patens</name>
    <dbReference type="NCBI Taxonomy" id="3218"/>
    <lineage>
        <taxon>Eukaryota</taxon>
        <taxon>Viridiplantae</taxon>
        <taxon>Streptophyta</taxon>
        <taxon>Embryophyta</taxon>
        <taxon>Bryophyta</taxon>
        <taxon>Bryophytina</taxon>
        <taxon>Bryopsida</taxon>
        <taxon>Funariidae</taxon>
        <taxon>Funariales</taxon>
        <taxon>Funariaceae</taxon>
        <taxon>Physcomitrium</taxon>
    </lineage>
</organism>